<keyword evidence="3" id="KW-1185">Reference proteome</keyword>
<dbReference type="Pfam" id="PF13410">
    <property type="entry name" value="GST_C_2"/>
    <property type="match status" value="1"/>
</dbReference>
<dbReference type="HOGENOM" id="CLU_037263_0_1_1"/>
<gene>
    <name evidence="2" type="ORF">M422DRAFT_38590</name>
</gene>
<dbReference type="InterPro" id="IPR016639">
    <property type="entry name" value="GST_Omega/GSH"/>
</dbReference>
<protein>
    <recommendedName>
        <fullName evidence="1">GST N-terminal domain-containing protein</fullName>
    </recommendedName>
</protein>
<evidence type="ECO:0000259" key="1">
    <source>
        <dbReference type="Pfam" id="PF13409"/>
    </source>
</evidence>
<dbReference type="InterPro" id="IPR036249">
    <property type="entry name" value="Thioredoxin-like_sf"/>
</dbReference>
<dbReference type="Proteomes" id="UP000054279">
    <property type="component" value="Unassembled WGS sequence"/>
</dbReference>
<dbReference type="Gene3D" id="1.20.1050.10">
    <property type="match status" value="1"/>
</dbReference>
<dbReference type="GO" id="GO:0004364">
    <property type="term" value="F:glutathione transferase activity"/>
    <property type="evidence" value="ECO:0007669"/>
    <property type="project" value="InterPro"/>
</dbReference>
<feature type="domain" description="GST N-terminal" evidence="1">
    <location>
        <begin position="49"/>
        <end position="146"/>
    </location>
</feature>
<dbReference type="AlphaFoldDB" id="A0A0C9TUV5"/>
<accession>A0A0C9TUV5</accession>
<dbReference type="SUPFAM" id="SSF47616">
    <property type="entry name" value="GST C-terminal domain-like"/>
    <property type="match status" value="1"/>
</dbReference>
<reference evidence="2 3" key="1">
    <citation type="submission" date="2014-06" db="EMBL/GenBank/DDBJ databases">
        <title>Evolutionary Origins and Diversification of the Mycorrhizal Mutualists.</title>
        <authorList>
            <consortium name="DOE Joint Genome Institute"/>
            <consortium name="Mycorrhizal Genomics Consortium"/>
            <person name="Kohler A."/>
            <person name="Kuo A."/>
            <person name="Nagy L.G."/>
            <person name="Floudas D."/>
            <person name="Copeland A."/>
            <person name="Barry K.W."/>
            <person name="Cichocki N."/>
            <person name="Veneault-Fourrey C."/>
            <person name="LaButti K."/>
            <person name="Lindquist E.A."/>
            <person name="Lipzen A."/>
            <person name="Lundell T."/>
            <person name="Morin E."/>
            <person name="Murat C."/>
            <person name="Riley R."/>
            <person name="Ohm R."/>
            <person name="Sun H."/>
            <person name="Tunlid A."/>
            <person name="Henrissat B."/>
            <person name="Grigoriev I.V."/>
            <person name="Hibbett D.S."/>
            <person name="Martin F."/>
        </authorList>
    </citation>
    <scope>NUCLEOTIDE SEQUENCE [LARGE SCALE GENOMIC DNA]</scope>
    <source>
        <strain evidence="2 3">SS14</strain>
    </source>
</reference>
<dbReference type="Gene3D" id="3.40.30.10">
    <property type="entry name" value="Glutaredoxin"/>
    <property type="match status" value="1"/>
</dbReference>
<dbReference type="EMBL" id="KN837405">
    <property type="protein sequence ID" value="KIJ25634.1"/>
    <property type="molecule type" value="Genomic_DNA"/>
</dbReference>
<dbReference type="PANTHER" id="PTHR32419">
    <property type="entry name" value="GLUTATHIONYL-HYDROQUINONE REDUCTASE"/>
    <property type="match status" value="1"/>
</dbReference>
<proteinExistence type="predicted"/>
<dbReference type="InterPro" id="IPR036282">
    <property type="entry name" value="Glutathione-S-Trfase_C_sf"/>
</dbReference>
<dbReference type="GO" id="GO:0005737">
    <property type="term" value="C:cytoplasm"/>
    <property type="evidence" value="ECO:0007669"/>
    <property type="project" value="TreeGrafter"/>
</dbReference>
<dbReference type="Pfam" id="PF13409">
    <property type="entry name" value="GST_N_2"/>
    <property type="match status" value="1"/>
</dbReference>
<sequence length="320" mass="36284">MSKDTSTPSPPTNKQGAFVRKASSFRNFIEKGGEFEPEAERYHLYISIACPFAHRALILRKLKGLEDIISLSIAAPRMHAKGWAFSNVDDFPGTTIDHVNNSEYIREVYFKAEPNYSGRFTVPVLWDKKKETIVNNESAEIIRIFNSGFNDILPAEKAAVDLYPKELQKDIDELNEWVYETVNNGVYKAGFAKTQEAYDSGIRPLFDSLDRLEKILHGKEYLVGDRLTEADVRLYTTIVSCGSLYYSWSPSSLGHIRRLCGLSIDFIEIAVRTMKLLCSVNYRLLLSEGYAGEIDNCLKASHSSYRRITDSVATLRSYSK</sequence>
<dbReference type="SUPFAM" id="SSF52833">
    <property type="entry name" value="Thioredoxin-like"/>
    <property type="match status" value="1"/>
</dbReference>
<dbReference type="InterPro" id="IPR004045">
    <property type="entry name" value="Glutathione_S-Trfase_N"/>
</dbReference>
<name>A0A0C9TUV5_SPHS4</name>
<evidence type="ECO:0000313" key="2">
    <source>
        <dbReference type="EMBL" id="KIJ25634.1"/>
    </source>
</evidence>
<dbReference type="OrthoDB" id="2309723at2759"/>
<organism evidence="2 3">
    <name type="scientific">Sphaerobolus stellatus (strain SS14)</name>
    <dbReference type="NCBI Taxonomy" id="990650"/>
    <lineage>
        <taxon>Eukaryota</taxon>
        <taxon>Fungi</taxon>
        <taxon>Dikarya</taxon>
        <taxon>Basidiomycota</taxon>
        <taxon>Agaricomycotina</taxon>
        <taxon>Agaricomycetes</taxon>
        <taxon>Phallomycetidae</taxon>
        <taxon>Geastrales</taxon>
        <taxon>Sphaerobolaceae</taxon>
        <taxon>Sphaerobolus</taxon>
    </lineage>
</organism>
<evidence type="ECO:0000313" key="3">
    <source>
        <dbReference type="Proteomes" id="UP000054279"/>
    </source>
</evidence>
<dbReference type="PANTHER" id="PTHR32419:SF6">
    <property type="entry name" value="GLUTATHIONE S-TRANSFERASE OMEGA-LIKE 1-RELATED"/>
    <property type="match status" value="1"/>
</dbReference>